<organism evidence="1">
    <name type="scientific">uncultured Caudovirales phage</name>
    <dbReference type="NCBI Taxonomy" id="2100421"/>
    <lineage>
        <taxon>Viruses</taxon>
        <taxon>Duplodnaviria</taxon>
        <taxon>Heunggongvirae</taxon>
        <taxon>Uroviricota</taxon>
        <taxon>Caudoviricetes</taxon>
        <taxon>Peduoviridae</taxon>
        <taxon>Maltschvirus</taxon>
        <taxon>Maltschvirus maltsch</taxon>
    </lineage>
</organism>
<accession>A0A6J5LY08</accession>
<proteinExistence type="predicted"/>
<gene>
    <name evidence="1" type="ORF">UFOVP346_40</name>
</gene>
<name>A0A6J5LY08_9CAUD</name>
<evidence type="ECO:0000313" key="1">
    <source>
        <dbReference type="EMBL" id="CAB4139368.1"/>
    </source>
</evidence>
<sequence length="124" mass="14099">MANFIVYTLNELDQGLVLRWGSCPEEVVEAQATGTGEISVSVEDLSVFERGEDELPIREFFINPDTLEVSRVNVDQEQYDLDLLRARAISYLSDTDWYVVRQSETGKPMPDDVKIKRAEARSVL</sequence>
<reference evidence="1" key="1">
    <citation type="submission" date="2020-04" db="EMBL/GenBank/DDBJ databases">
        <authorList>
            <person name="Chiriac C."/>
            <person name="Salcher M."/>
            <person name="Ghai R."/>
            <person name="Kavagutti S V."/>
        </authorList>
    </citation>
    <scope>NUCLEOTIDE SEQUENCE</scope>
</reference>
<protein>
    <submittedName>
        <fullName evidence="1">Uncharacterized protein</fullName>
    </submittedName>
</protein>
<dbReference type="EMBL" id="LR796352">
    <property type="protein sequence ID" value="CAB4139368.1"/>
    <property type="molecule type" value="Genomic_DNA"/>
</dbReference>